<evidence type="ECO:0000313" key="1">
    <source>
        <dbReference type="EMBL" id="BBE09352.1"/>
    </source>
</evidence>
<dbReference type="AlphaFoldDB" id="A0A2Z6EVB9"/>
<protein>
    <submittedName>
        <fullName evidence="1">3-hydroxydecanoyl-[ACP] dehydratase</fullName>
    </submittedName>
</protein>
<sequence>MVDGAIKVSDKMLAMNSPHGFPEIETLLPHRGTMLLLDRVTAFANETLSAEYQVRGDAWYADPDARMPAWIGLELMAQAMAAHASLSAKANGGPPQPGVLLGSRQYQAFCEAFEANTLLKVDVQQILALADGNRAYDCALWQDAELAAKAVLKVFQPPDFSAFMHQHSSSS</sequence>
<dbReference type="EMBL" id="AP018150">
    <property type="protein sequence ID" value="BBE09352.1"/>
    <property type="molecule type" value="Genomic_DNA"/>
</dbReference>
<dbReference type="Pfam" id="PF22817">
    <property type="entry name" value="ApeP-like"/>
    <property type="match status" value="1"/>
</dbReference>
<dbReference type="PIRSF" id="PIRSF020565">
    <property type="entry name" value="3Ho_Ac_ACP_DH_prd"/>
    <property type="match status" value="1"/>
</dbReference>
<dbReference type="InterPro" id="IPR029069">
    <property type="entry name" value="HotDog_dom_sf"/>
</dbReference>
<keyword evidence="2" id="KW-1185">Reference proteome</keyword>
<name>A0A2Z6EVB9_9BURK</name>
<gene>
    <name evidence="1" type="ORF">MCB1EB_1191</name>
</gene>
<dbReference type="InterPro" id="IPR016776">
    <property type="entry name" value="ApeP-like_dehydratase"/>
</dbReference>
<dbReference type="Proteomes" id="UP000282597">
    <property type="component" value="Chromosome"/>
</dbReference>
<organism evidence="1 2">
    <name type="scientific">Mycoavidus cysteinexigens</name>
    <dbReference type="NCBI Taxonomy" id="1553431"/>
    <lineage>
        <taxon>Bacteria</taxon>
        <taxon>Pseudomonadati</taxon>
        <taxon>Pseudomonadota</taxon>
        <taxon>Betaproteobacteria</taxon>
        <taxon>Burkholderiales</taxon>
        <taxon>Burkholderiaceae</taxon>
        <taxon>Mycoavidus</taxon>
    </lineage>
</organism>
<dbReference type="Gene3D" id="3.10.129.10">
    <property type="entry name" value="Hotdog Thioesterase"/>
    <property type="match status" value="1"/>
</dbReference>
<accession>A0A2Z6EVB9</accession>
<evidence type="ECO:0000313" key="2">
    <source>
        <dbReference type="Proteomes" id="UP000282597"/>
    </source>
</evidence>
<dbReference type="KEGG" id="mcys:MCB1EB_1191"/>
<dbReference type="SUPFAM" id="SSF54637">
    <property type="entry name" value="Thioesterase/thiol ester dehydrase-isomerase"/>
    <property type="match status" value="1"/>
</dbReference>
<proteinExistence type="predicted"/>
<reference evidence="1 2" key="1">
    <citation type="journal article" date="2018" name="Microbes Environ.">
        <title>Comparative Genomic Insights into Endofungal Lifestyles of Two Bacterial Endosymbionts, Mycoavidus cysteinexigens and Burkholderia rhizoxinica.</title>
        <authorList>
            <person name="Sharmin D."/>
            <person name="Guo Y."/>
            <person name="Nishizawa T."/>
            <person name="Ohshima S."/>
            <person name="Sato Y."/>
            <person name="Takashima Y."/>
            <person name="Narisawa K."/>
            <person name="Ohta H."/>
        </authorList>
    </citation>
    <scope>NUCLEOTIDE SEQUENCE [LARGE SCALE GENOMIC DNA]</scope>
    <source>
        <strain evidence="1 2">B1-EB</strain>
    </source>
</reference>